<feature type="signal peptide" evidence="1">
    <location>
        <begin position="1"/>
        <end position="16"/>
    </location>
</feature>
<evidence type="ECO:0000256" key="1">
    <source>
        <dbReference type="SAM" id="SignalP"/>
    </source>
</evidence>
<keyword evidence="1" id="KW-0732">Signal</keyword>
<feature type="chain" id="PRO_5025487909" evidence="1">
    <location>
        <begin position="17"/>
        <end position="112"/>
    </location>
</feature>
<accession>A0A6A6V8F0</accession>
<gene>
    <name evidence="2" type="ORF">M011DRAFT_478714</name>
</gene>
<organism evidence="2 3">
    <name type="scientific">Sporormia fimetaria CBS 119925</name>
    <dbReference type="NCBI Taxonomy" id="1340428"/>
    <lineage>
        <taxon>Eukaryota</taxon>
        <taxon>Fungi</taxon>
        <taxon>Dikarya</taxon>
        <taxon>Ascomycota</taxon>
        <taxon>Pezizomycotina</taxon>
        <taxon>Dothideomycetes</taxon>
        <taxon>Pleosporomycetidae</taxon>
        <taxon>Pleosporales</taxon>
        <taxon>Sporormiaceae</taxon>
        <taxon>Sporormia</taxon>
    </lineage>
</organism>
<evidence type="ECO:0000313" key="3">
    <source>
        <dbReference type="Proteomes" id="UP000799440"/>
    </source>
</evidence>
<dbReference type="EMBL" id="MU006580">
    <property type="protein sequence ID" value="KAF2745949.1"/>
    <property type="molecule type" value="Genomic_DNA"/>
</dbReference>
<reference evidence="2" key="1">
    <citation type="journal article" date="2020" name="Stud. Mycol.">
        <title>101 Dothideomycetes genomes: a test case for predicting lifestyles and emergence of pathogens.</title>
        <authorList>
            <person name="Haridas S."/>
            <person name="Albert R."/>
            <person name="Binder M."/>
            <person name="Bloem J."/>
            <person name="Labutti K."/>
            <person name="Salamov A."/>
            <person name="Andreopoulos B."/>
            <person name="Baker S."/>
            <person name="Barry K."/>
            <person name="Bills G."/>
            <person name="Bluhm B."/>
            <person name="Cannon C."/>
            <person name="Castanera R."/>
            <person name="Culley D."/>
            <person name="Daum C."/>
            <person name="Ezra D."/>
            <person name="Gonzalez J."/>
            <person name="Henrissat B."/>
            <person name="Kuo A."/>
            <person name="Liang C."/>
            <person name="Lipzen A."/>
            <person name="Lutzoni F."/>
            <person name="Magnuson J."/>
            <person name="Mondo S."/>
            <person name="Nolan M."/>
            <person name="Ohm R."/>
            <person name="Pangilinan J."/>
            <person name="Park H.-J."/>
            <person name="Ramirez L."/>
            <person name="Alfaro M."/>
            <person name="Sun H."/>
            <person name="Tritt A."/>
            <person name="Yoshinaga Y."/>
            <person name="Zwiers L.-H."/>
            <person name="Turgeon B."/>
            <person name="Goodwin S."/>
            <person name="Spatafora J."/>
            <person name="Crous P."/>
            <person name="Grigoriev I."/>
        </authorList>
    </citation>
    <scope>NUCLEOTIDE SEQUENCE</scope>
    <source>
        <strain evidence="2">CBS 119925</strain>
    </source>
</reference>
<name>A0A6A6V8F0_9PLEO</name>
<keyword evidence="3" id="KW-1185">Reference proteome</keyword>
<proteinExistence type="predicted"/>
<sequence>MKFFAVVAALAAGAYAASTDTCTVVTVTETVTYGNTIPVTKTAAPSVPPYPTSDVHYPSVVPTGSGAPPVEHSPYPTGTGVYPAPPEFTGAASGLKVGGVLAGAGALAAMFL</sequence>
<dbReference type="AlphaFoldDB" id="A0A6A6V8F0"/>
<protein>
    <submittedName>
        <fullName evidence="2">Uncharacterized protein</fullName>
    </submittedName>
</protein>
<dbReference type="Proteomes" id="UP000799440">
    <property type="component" value="Unassembled WGS sequence"/>
</dbReference>
<evidence type="ECO:0000313" key="2">
    <source>
        <dbReference type="EMBL" id="KAF2745949.1"/>
    </source>
</evidence>